<dbReference type="Proteomes" id="UP000004995">
    <property type="component" value="Unassembled WGS sequence"/>
</dbReference>
<dbReference type="InParanoid" id="K3ZP07"/>
<evidence type="ECO:0000313" key="2">
    <source>
        <dbReference type="Proteomes" id="UP000004995"/>
    </source>
</evidence>
<dbReference type="HOGENOM" id="CLU_3110023_0_0_1"/>
<accession>K3ZP07</accession>
<dbReference type="EMBL" id="AGNK02004659">
    <property type="status" value="NOT_ANNOTATED_CDS"/>
    <property type="molecule type" value="Genomic_DNA"/>
</dbReference>
<sequence>MWSGINGGPLVDEIVRDRFANVKEKMQQPSILSCRVGVQSSQESCSRGGGF</sequence>
<reference evidence="2" key="1">
    <citation type="journal article" date="2012" name="Nat. Biotechnol.">
        <title>Reference genome sequence of the model plant Setaria.</title>
        <authorList>
            <person name="Bennetzen J.L."/>
            <person name="Schmutz J."/>
            <person name="Wang H."/>
            <person name="Percifield R."/>
            <person name="Hawkins J."/>
            <person name="Pontaroli A.C."/>
            <person name="Estep M."/>
            <person name="Feng L."/>
            <person name="Vaughn J.N."/>
            <person name="Grimwood J."/>
            <person name="Jenkins J."/>
            <person name="Barry K."/>
            <person name="Lindquist E."/>
            <person name="Hellsten U."/>
            <person name="Deshpande S."/>
            <person name="Wang X."/>
            <person name="Wu X."/>
            <person name="Mitros T."/>
            <person name="Triplett J."/>
            <person name="Yang X."/>
            <person name="Ye C.Y."/>
            <person name="Mauro-Herrera M."/>
            <person name="Wang L."/>
            <person name="Li P."/>
            <person name="Sharma M."/>
            <person name="Sharma R."/>
            <person name="Ronald P.C."/>
            <person name="Panaud O."/>
            <person name="Kellogg E.A."/>
            <person name="Brutnell T.P."/>
            <person name="Doust A.N."/>
            <person name="Tuskan G.A."/>
            <person name="Rokhsar D."/>
            <person name="Devos K.M."/>
        </authorList>
    </citation>
    <scope>NUCLEOTIDE SEQUENCE [LARGE SCALE GENOMIC DNA]</scope>
    <source>
        <strain evidence="2">cv. Yugu1</strain>
    </source>
</reference>
<keyword evidence="2" id="KW-1185">Reference proteome</keyword>
<dbReference type="EnsemblPlants" id="KQK93785">
    <property type="protein sequence ID" value="KQK93785"/>
    <property type="gene ID" value="SETIT_028337mg"/>
</dbReference>
<dbReference type="AlphaFoldDB" id="K3ZP07"/>
<proteinExistence type="predicted"/>
<reference evidence="1" key="2">
    <citation type="submission" date="2018-08" db="UniProtKB">
        <authorList>
            <consortium name="EnsemblPlants"/>
        </authorList>
    </citation>
    <scope>IDENTIFICATION</scope>
    <source>
        <strain evidence="1">Yugu1</strain>
    </source>
</reference>
<dbReference type="Gramene" id="KQK93785">
    <property type="protein sequence ID" value="KQK93785"/>
    <property type="gene ID" value="SETIT_028337mg"/>
</dbReference>
<name>K3ZP07_SETIT</name>
<evidence type="ECO:0000313" key="1">
    <source>
        <dbReference type="EnsemblPlants" id="KQK93785"/>
    </source>
</evidence>
<organism evidence="1 2">
    <name type="scientific">Setaria italica</name>
    <name type="common">Foxtail millet</name>
    <name type="synonym">Panicum italicum</name>
    <dbReference type="NCBI Taxonomy" id="4555"/>
    <lineage>
        <taxon>Eukaryota</taxon>
        <taxon>Viridiplantae</taxon>
        <taxon>Streptophyta</taxon>
        <taxon>Embryophyta</taxon>
        <taxon>Tracheophyta</taxon>
        <taxon>Spermatophyta</taxon>
        <taxon>Magnoliopsida</taxon>
        <taxon>Liliopsida</taxon>
        <taxon>Poales</taxon>
        <taxon>Poaceae</taxon>
        <taxon>PACMAD clade</taxon>
        <taxon>Panicoideae</taxon>
        <taxon>Panicodae</taxon>
        <taxon>Paniceae</taxon>
        <taxon>Cenchrinae</taxon>
        <taxon>Setaria</taxon>
    </lineage>
</organism>
<protein>
    <submittedName>
        <fullName evidence="1">Uncharacterized protein</fullName>
    </submittedName>
</protein>